<feature type="chain" id="PRO_5017446495" evidence="2">
    <location>
        <begin position="22"/>
        <end position="239"/>
    </location>
</feature>
<name>A0A3B3S6P7_9TELE</name>
<proteinExistence type="predicted"/>
<keyword evidence="1" id="KW-1133">Transmembrane helix</keyword>
<dbReference type="GeneTree" id="ENSGT01000000215902"/>
<reference evidence="4" key="2">
    <citation type="submission" date="2025-09" db="UniProtKB">
        <authorList>
            <consortium name="Ensembl"/>
        </authorList>
    </citation>
    <scope>IDENTIFICATION</scope>
</reference>
<dbReference type="Gene3D" id="2.60.40.10">
    <property type="entry name" value="Immunoglobulins"/>
    <property type="match status" value="1"/>
</dbReference>
<evidence type="ECO:0000256" key="2">
    <source>
        <dbReference type="SAM" id="SignalP"/>
    </source>
</evidence>
<keyword evidence="2" id="KW-0732">Signal</keyword>
<dbReference type="Proteomes" id="UP000261540">
    <property type="component" value="Unplaced"/>
</dbReference>
<evidence type="ECO:0000313" key="5">
    <source>
        <dbReference type="Proteomes" id="UP000261540"/>
    </source>
</evidence>
<accession>A0A3B3S6P7</accession>
<feature type="domain" description="Ig-like" evidence="3">
    <location>
        <begin position="26"/>
        <end position="118"/>
    </location>
</feature>
<dbReference type="Ensembl" id="ENSPKIT00000006398.1">
    <property type="protein sequence ID" value="ENSPKIP00000025661.1"/>
    <property type="gene ID" value="ENSPKIG00000008454.1"/>
</dbReference>
<dbReference type="InterPro" id="IPR036179">
    <property type="entry name" value="Ig-like_dom_sf"/>
</dbReference>
<protein>
    <submittedName>
        <fullName evidence="4">Uncharacterized LOC111861007</fullName>
    </submittedName>
</protein>
<reference evidence="4" key="1">
    <citation type="submission" date="2025-08" db="UniProtKB">
        <authorList>
            <consortium name="Ensembl"/>
        </authorList>
    </citation>
    <scope>IDENTIFICATION</scope>
</reference>
<dbReference type="InterPro" id="IPR007110">
    <property type="entry name" value="Ig-like_dom"/>
</dbReference>
<dbReference type="KEGG" id="pki:111861007"/>
<keyword evidence="5" id="KW-1185">Reference proteome</keyword>
<organism evidence="4 5">
    <name type="scientific">Paramormyrops kingsleyae</name>
    <dbReference type="NCBI Taxonomy" id="1676925"/>
    <lineage>
        <taxon>Eukaryota</taxon>
        <taxon>Metazoa</taxon>
        <taxon>Chordata</taxon>
        <taxon>Craniata</taxon>
        <taxon>Vertebrata</taxon>
        <taxon>Euteleostomi</taxon>
        <taxon>Actinopterygii</taxon>
        <taxon>Neopterygii</taxon>
        <taxon>Teleostei</taxon>
        <taxon>Osteoglossocephala</taxon>
        <taxon>Osteoglossomorpha</taxon>
        <taxon>Osteoglossiformes</taxon>
        <taxon>Mormyridae</taxon>
        <taxon>Paramormyrops</taxon>
    </lineage>
</organism>
<dbReference type="SMART" id="SM00409">
    <property type="entry name" value="IG"/>
    <property type="match status" value="1"/>
</dbReference>
<evidence type="ECO:0000313" key="4">
    <source>
        <dbReference type="Ensembl" id="ENSPKIP00000025661.1"/>
    </source>
</evidence>
<dbReference type="InterPro" id="IPR003599">
    <property type="entry name" value="Ig_sub"/>
</dbReference>
<dbReference type="PROSITE" id="PS50835">
    <property type="entry name" value="IG_LIKE"/>
    <property type="match status" value="1"/>
</dbReference>
<keyword evidence="1" id="KW-0812">Transmembrane</keyword>
<dbReference type="AlphaFoldDB" id="A0A3B3S6P7"/>
<evidence type="ECO:0000256" key="1">
    <source>
        <dbReference type="SAM" id="Phobius"/>
    </source>
</evidence>
<keyword evidence="1" id="KW-0472">Membrane</keyword>
<feature type="signal peptide" evidence="2">
    <location>
        <begin position="1"/>
        <end position="21"/>
    </location>
</feature>
<sequence length="239" mass="26161">MEIGGALVLLCIIICTPGCEADPCQPSVKGSRTTLNVTEGAKAKMQCIVEHCGEAHWSGGWGRILKSFVVLQPTPRHELYNSTLSANITMLFLEILNTNLSDAGLYQCRVKMSTQTMNGHVTTLHITDAVAGEKVRSRVAVYLGVCVYILLILVLTCFPSPACRKSCHPRNLPEEQPPDVTAPGTAHLKGEVVYTSVLLDSGRTAARQEHQERAPPTVYSSLQFPLRQSHMPQLKKEVL</sequence>
<feature type="transmembrane region" description="Helical" evidence="1">
    <location>
        <begin position="139"/>
        <end position="158"/>
    </location>
</feature>
<dbReference type="SUPFAM" id="SSF48726">
    <property type="entry name" value="Immunoglobulin"/>
    <property type="match status" value="1"/>
</dbReference>
<dbReference type="InterPro" id="IPR013783">
    <property type="entry name" value="Ig-like_fold"/>
</dbReference>
<dbReference type="OrthoDB" id="8950231at2759"/>
<evidence type="ECO:0000259" key="3">
    <source>
        <dbReference type="PROSITE" id="PS50835"/>
    </source>
</evidence>